<comment type="caution">
    <text evidence="1">The sequence shown here is derived from an EMBL/GenBank/DDBJ whole genome shotgun (WGS) entry which is preliminary data.</text>
</comment>
<dbReference type="InterPro" id="IPR010732">
    <property type="entry name" value="T6SS_TssG-like"/>
</dbReference>
<proteinExistence type="predicted"/>
<dbReference type="PANTHER" id="PTHR35564:SF4">
    <property type="entry name" value="CYTOPLASMIC PROTEIN"/>
    <property type="match status" value="1"/>
</dbReference>
<dbReference type="RefSeq" id="WP_083956917.1">
    <property type="nucleotide sequence ID" value="NZ_JBHIWA010000028.1"/>
</dbReference>
<gene>
    <name evidence="1" type="ORF">COA07_14330</name>
</gene>
<organism evidence="1 2">
    <name type="scientific">Sphingomonas adhaesiva</name>
    <dbReference type="NCBI Taxonomy" id="28212"/>
    <lineage>
        <taxon>Bacteria</taxon>
        <taxon>Pseudomonadati</taxon>
        <taxon>Pseudomonadota</taxon>
        <taxon>Alphaproteobacteria</taxon>
        <taxon>Sphingomonadales</taxon>
        <taxon>Sphingomonadaceae</taxon>
        <taxon>Sphingomonas</taxon>
    </lineage>
</organism>
<dbReference type="Pfam" id="PF06996">
    <property type="entry name" value="T6SS_TssG"/>
    <property type="match status" value="1"/>
</dbReference>
<dbReference type="Proteomes" id="UP000218323">
    <property type="component" value="Unassembled WGS sequence"/>
</dbReference>
<name>A0A2A4I6E2_9SPHN</name>
<dbReference type="NCBIfam" id="TIGR03347">
    <property type="entry name" value="VI_chp_1"/>
    <property type="match status" value="1"/>
</dbReference>
<sequence length="340" mass="37063">MASAHRPSSDHLTFLAAAGEAPQRWEPFALLRGIEARAPDRPRIGCARLPSEDLVEIAQDPAPGFAPAAISAIQPGRAGGAWRVIGRWLGLLGSMGPMPLHLSEYAAWEARYAKSRPFTRFLDLLARRMQQLFYRAWAEAEPAAQADRPGDDRFAGYIAQLTGAAEGAAASFPAQARLAYAALFASRRSAGAIEDALTHLLGAPVGLLEYQPRHRELEPSDRSRLGRGYARLGGEAMLGYRVRTVTDAFRVVIRVEAAAAYRALLPGGARHGVLAEALDAFAPSHLEWDVALDIAREAAPPARLDGRTQLGWTSWIDPARGRPRRNDAHLRRTSSWSKRS</sequence>
<dbReference type="EMBL" id="NWVC01000008">
    <property type="protein sequence ID" value="PCG13353.1"/>
    <property type="molecule type" value="Genomic_DNA"/>
</dbReference>
<keyword evidence="2" id="KW-1185">Reference proteome</keyword>
<accession>A0A2A4I6E2</accession>
<evidence type="ECO:0000313" key="1">
    <source>
        <dbReference type="EMBL" id="PCG13353.1"/>
    </source>
</evidence>
<reference evidence="1 2" key="1">
    <citation type="submission" date="2017-09" db="EMBL/GenBank/DDBJ databases">
        <title>Sphingomonas adhaesiva DSM 7418, whole genome shotgun sequence.</title>
        <authorList>
            <person name="Feng G."/>
            <person name="Zhu H."/>
        </authorList>
    </citation>
    <scope>NUCLEOTIDE SEQUENCE [LARGE SCALE GENOMIC DNA]</scope>
    <source>
        <strain evidence="1 2">DSM 7418</strain>
    </source>
</reference>
<dbReference type="PANTHER" id="PTHR35564">
    <property type="match status" value="1"/>
</dbReference>
<evidence type="ECO:0000313" key="2">
    <source>
        <dbReference type="Proteomes" id="UP000218323"/>
    </source>
</evidence>
<dbReference type="AlphaFoldDB" id="A0A2A4I6E2"/>
<protein>
    <submittedName>
        <fullName evidence="1">Type VI secretion system baseplate subunit TssG</fullName>
    </submittedName>
</protein>